<dbReference type="EMBL" id="QXJM01000040">
    <property type="protein sequence ID" value="RIE01573.1"/>
    <property type="molecule type" value="Genomic_DNA"/>
</dbReference>
<evidence type="ECO:0000256" key="1">
    <source>
        <dbReference type="ARBA" id="ARBA00023015"/>
    </source>
</evidence>
<feature type="domain" description="HTH gntR-type" evidence="4">
    <location>
        <begin position="10"/>
        <end position="78"/>
    </location>
</feature>
<name>A0A398CFS4_9BACL</name>
<dbReference type="InterPro" id="IPR011711">
    <property type="entry name" value="GntR_C"/>
</dbReference>
<dbReference type="CDD" id="cd07377">
    <property type="entry name" value="WHTH_GntR"/>
    <property type="match status" value="1"/>
</dbReference>
<evidence type="ECO:0000256" key="2">
    <source>
        <dbReference type="ARBA" id="ARBA00023125"/>
    </source>
</evidence>
<dbReference type="SUPFAM" id="SSF48008">
    <property type="entry name" value="GntR ligand-binding domain-like"/>
    <property type="match status" value="1"/>
</dbReference>
<evidence type="ECO:0000259" key="4">
    <source>
        <dbReference type="PROSITE" id="PS50949"/>
    </source>
</evidence>
<keyword evidence="1" id="KW-0805">Transcription regulation</keyword>
<dbReference type="OrthoDB" id="214086at2"/>
<proteinExistence type="predicted"/>
<dbReference type="PANTHER" id="PTHR43537:SF5">
    <property type="entry name" value="UXU OPERON TRANSCRIPTIONAL REGULATOR"/>
    <property type="match status" value="1"/>
</dbReference>
<dbReference type="PANTHER" id="PTHR43537">
    <property type="entry name" value="TRANSCRIPTIONAL REGULATOR, GNTR FAMILY"/>
    <property type="match status" value="1"/>
</dbReference>
<comment type="caution">
    <text evidence="5">The sequence shown here is derived from an EMBL/GenBank/DDBJ whole genome shotgun (WGS) entry which is preliminary data.</text>
</comment>
<evidence type="ECO:0000313" key="6">
    <source>
        <dbReference type="Proteomes" id="UP000266340"/>
    </source>
</evidence>
<gene>
    <name evidence="5" type="ORF">D3H35_24820</name>
</gene>
<dbReference type="InterPro" id="IPR000524">
    <property type="entry name" value="Tscrpt_reg_HTH_GntR"/>
</dbReference>
<sequence>MGTVKKQERSTLANDVSKYLKQYIIDNNIGPGQKLPSERELSNTLQVSRQILREGLRSLESTGIISIRHGDGAIVQSHNLTPLLEQLMFLWKMDNKKISQLLDLRQIFELAAVDKIIANATEADFQMLRDLTLQMAQPAADTKAIQEADIEFHRALITATHNEMFMQLTDLIIEYFSKVSHYDMGPFSVEQWVQNHLSIVDALEKKDEILAKQVLRDHLDNSRQYLIDIDGVV</sequence>
<dbReference type="RefSeq" id="WP_119151826.1">
    <property type="nucleotide sequence ID" value="NZ_JBHSOV010000032.1"/>
</dbReference>
<reference evidence="5 6" key="1">
    <citation type="submission" date="2018-09" db="EMBL/GenBank/DDBJ databases">
        <title>Cohnella cavernae sp. nov., isolated from a karst cave.</title>
        <authorList>
            <person name="Zhu H."/>
        </authorList>
    </citation>
    <scope>NUCLEOTIDE SEQUENCE [LARGE SCALE GENOMIC DNA]</scope>
    <source>
        <strain evidence="5 6">K2E09-144</strain>
    </source>
</reference>
<evidence type="ECO:0000256" key="3">
    <source>
        <dbReference type="ARBA" id="ARBA00023163"/>
    </source>
</evidence>
<evidence type="ECO:0000313" key="5">
    <source>
        <dbReference type="EMBL" id="RIE01573.1"/>
    </source>
</evidence>
<organism evidence="5 6">
    <name type="scientific">Cohnella faecalis</name>
    <dbReference type="NCBI Taxonomy" id="2315694"/>
    <lineage>
        <taxon>Bacteria</taxon>
        <taxon>Bacillati</taxon>
        <taxon>Bacillota</taxon>
        <taxon>Bacilli</taxon>
        <taxon>Bacillales</taxon>
        <taxon>Paenibacillaceae</taxon>
        <taxon>Cohnella</taxon>
    </lineage>
</organism>
<dbReference type="Pfam" id="PF00392">
    <property type="entry name" value="GntR"/>
    <property type="match status" value="1"/>
</dbReference>
<dbReference type="Gene3D" id="1.10.10.10">
    <property type="entry name" value="Winged helix-like DNA-binding domain superfamily/Winged helix DNA-binding domain"/>
    <property type="match status" value="1"/>
</dbReference>
<keyword evidence="3" id="KW-0804">Transcription</keyword>
<dbReference type="InterPro" id="IPR036388">
    <property type="entry name" value="WH-like_DNA-bd_sf"/>
</dbReference>
<dbReference type="InterPro" id="IPR036390">
    <property type="entry name" value="WH_DNA-bd_sf"/>
</dbReference>
<dbReference type="PROSITE" id="PS50949">
    <property type="entry name" value="HTH_GNTR"/>
    <property type="match status" value="1"/>
</dbReference>
<dbReference type="AlphaFoldDB" id="A0A398CFS4"/>
<dbReference type="Gene3D" id="1.20.120.530">
    <property type="entry name" value="GntR ligand-binding domain-like"/>
    <property type="match status" value="1"/>
</dbReference>
<dbReference type="SMART" id="SM00345">
    <property type="entry name" value="HTH_GNTR"/>
    <property type="match status" value="1"/>
</dbReference>
<accession>A0A398CFS4</accession>
<keyword evidence="2" id="KW-0238">DNA-binding</keyword>
<dbReference type="Proteomes" id="UP000266340">
    <property type="component" value="Unassembled WGS sequence"/>
</dbReference>
<dbReference type="GO" id="GO:0003700">
    <property type="term" value="F:DNA-binding transcription factor activity"/>
    <property type="evidence" value="ECO:0007669"/>
    <property type="project" value="InterPro"/>
</dbReference>
<keyword evidence="6" id="KW-1185">Reference proteome</keyword>
<dbReference type="InterPro" id="IPR008920">
    <property type="entry name" value="TF_FadR/GntR_C"/>
</dbReference>
<protein>
    <submittedName>
        <fullName evidence="5">FadR family transcriptional regulator</fullName>
    </submittedName>
</protein>
<dbReference type="SMART" id="SM00895">
    <property type="entry name" value="FCD"/>
    <property type="match status" value="1"/>
</dbReference>
<dbReference type="GO" id="GO:0003677">
    <property type="term" value="F:DNA binding"/>
    <property type="evidence" value="ECO:0007669"/>
    <property type="project" value="UniProtKB-KW"/>
</dbReference>
<dbReference type="PRINTS" id="PR00035">
    <property type="entry name" value="HTHGNTR"/>
</dbReference>
<dbReference type="Pfam" id="PF07729">
    <property type="entry name" value="FCD"/>
    <property type="match status" value="1"/>
</dbReference>
<dbReference type="SUPFAM" id="SSF46785">
    <property type="entry name" value="Winged helix' DNA-binding domain"/>
    <property type="match status" value="1"/>
</dbReference>